<name>A0A6A5W3X1_9PLEO</name>
<gene>
    <name evidence="2" type="ORF">P154DRAFT_538649</name>
</gene>
<feature type="region of interest" description="Disordered" evidence="1">
    <location>
        <begin position="78"/>
        <end position="156"/>
    </location>
</feature>
<protein>
    <submittedName>
        <fullName evidence="2">Uncharacterized protein</fullName>
    </submittedName>
</protein>
<dbReference type="EMBL" id="ML977636">
    <property type="protein sequence ID" value="KAF1995629.1"/>
    <property type="molecule type" value="Genomic_DNA"/>
</dbReference>
<organism evidence="2 3">
    <name type="scientific">Amniculicola lignicola CBS 123094</name>
    <dbReference type="NCBI Taxonomy" id="1392246"/>
    <lineage>
        <taxon>Eukaryota</taxon>
        <taxon>Fungi</taxon>
        <taxon>Dikarya</taxon>
        <taxon>Ascomycota</taxon>
        <taxon>Pezizomycotina</taxon>
        <taxon>Dothideomycetes</taxon>
        <taxon>Pleosporomycetidae</taxon>
        <taxon>Pleosporales</taxon>
        <taxon>Amniculicolaceae</taxon>
        <taxon>Amniculicola</taxon>
    </lineage>
</organism>
<accession>A0A6A5W3X1</accession>
<dbReference type="Proteomes" id="UP000799779">
    <property type="component" value="Unassembled WGS sequence"/>
</dbReference>
<evidence type="ECO:0000256" key="1">
    <source>
        <dbReference type="SAM" id="MobiDB-lite"/>
    </source>
</evidence>
<evidence type="ECO:0000313" key="3">
    <source>
        <dbReference type="Proteomes" id="UP000799779"/>
    </source>
</evidence>
<reference evidence="2" key="1">
    <citation type="journal article" date="2020" name="Stud. Mycol.">
        <title>101 Dothideomycetes genomes: a test case for predicting lifestyles and emergence of pathogens.</title>
        <authorList>
            <person name="Haridas S."/>
            <person name="Albert R."/>
            <person name="Binder M."/>
            <person name="Bloem J."/>
            <person name="Labutti K."/>
            <person name="Salamov A."/>
            <person name="Andreopoulos B."/>
            <person name="Baker S."/>
            <person name="Barry K."/>
            <person name="Bills G."/>
            <person name="Bluhm B."/>
            <person name="Cannon C."/>
            <person name="Castanera R."/>
            <person name="Culley D."/>
            <person name="Daum C."/>
            <person name="Ezra D."/>
            <person name="Gonzalez J."/>
            <person name="Henrissat B."/>
            <person name="Kuo A."/>
            <person name="Liang C."/>
            <person name="Lipzen A."/>
            <person name="Lutzoni F."/>
            <person name="Magnuson J."/>
            <person name="Mondo S."/>
            <person name="Nolan M."/>
            <person name="Ohm R."/>
            <person name="Pangilinan J."/>
            <person name="Park H.-J."/>
            <person name="Ramirez L."/>
            <person name="Alfaro M."/>
            <person name="Sun H."/>
            <person name="Tritt A."/>
            <person name="Yoshinaga Y."/>
            <person name="Zwiers L.-H."/>
            <person name="Turgeon B."/>
            <person name="Goodwin S."/>
            <person name="Spatafora J."/>
            <person name="Crous P."/>
            <person name="Grigoriev I."/>
        </authorList>
    </citation>
    <scope>NUCLEOTIDE SEQUENCE</scope>
    <source>
        <strain evidence="2">CBS 123094</strain>
    </source>
</reference>
<proteinExistence type="predicted"/>
<evidence type="ECO:0000313" key="2">
    <source>
        <dbReference type="EMBL" id="KAF1995629.1"/>
    </source>
</evidence>
<feature type="compositionally biased region" description="Polar residues" evidence="1">
    <location>
        <begin position="140"/>
        <end position="156"/>
    </location>
</feature>
<dbReference type="AlphaFoldDB" id="A0A6A5W3X1"/>
<keyword evidence="3" id="KW-1185">Reference proteome</keyword>
<sequence length="156" mass="17486">MAPCTNALLGSCDTEREERIYWNGDGRSDSEGDLSGVGQSEEWRCAATGHERAHMTEGDDDDWADDWIDDLRVTTGLDDGDFENYSDGLSDPGSETSMPQDSMIARDPHLARKSATRTQNTTEYQKNEQVRHRTGGLLSRGSTWRESTPAYNTNYR</sequence>